<dbReference type="EMBL" id="CAKOFQ010006892">
    <property type="protein sequence ID" value="CAH1980219.1"/>
    <property type="molecule type" value="Genomic_DNA"/>
</dbReference>
<reference evidence="1" key="1">
    <citation type="submission" date="2022-03" db="EMBL/GenBank/DDBJ databases">
        <authorList>
            <person name="Sayadi A."/>
        </authorList>
    </citation>
    <scope>NUCLEOTIDE SEQUENCE</scope>
</reference>
<proteinExistence type="predicted"/>
<name>A0A9P0KQA8_ACAOB</name>
<dbReference type="AlphaFoldDB" id="A0A9P0KQA8"/>
<comment type="caution">
    <text evidence="1">The sequence shown here is derived from an EMBL/GenBank/DDBJ whole genome shotgun (WGS) entry which is preliminary data.</text>
</comment>
<protein>
    <submittedName>
        <fullName evidence="1">Uncharacterized protein</fullName>
    </submittedName>
</protein>
<evidence type="ECO:0000313" key="2">
    <source>
        <dbReference type="Proteomes" id="UP001152888"/>
    </source>
</evidence>
<dbReference type="Proteomes" id="UP001152888">
    <property type="component" value="Unassembled WGS sequence"/>
</dbReference>
<gene>
    <name evidence="1" type="ORF">ACAOBT_LOCUS13863</name>
</gene>
<keyword evidence="2" id="KW-1185">Reference proteome</keyword>
<organism evidence="1 2">
    <name type="scientific">Acanthoscelides obtectus</name>
    <name type="common">Bean weevil</name>
    <name type="synonym">Bruchus obtectus</name>
    <dbReference type="NCBI Taxonomy" id="200917"/>
    <lineage>
        <taxon>Eukaryota</taxon>
        <taxon>Metazoa</taxon>
        <taxon>Ecdysozoa</taxon>
        <taxon>Arthropoda</taxon>
        <taxon>Hexapoda</taxon>
        <taxon>Insecta</taxon>
        <taxon>Pterygota</taxon>
        <taxon>Neoptera</taxon>
        <taxon>Endopterygota</taxon>
        <taxon>Coleoptera</taxon>
        <taxon>Polyphaga</taxon>
        <taxon>Cucujiformia</taxon>
        <taxon>Chrysomeloidea</taxon>
        <taxon>Chrysomelidae</taxon>
        <taxon>Bruchinae</taxon>
        <taxon>Bruchini</taxon>
        <taxon>Acanthoscelides</taxon>
    </lineage>
</organism>
<evidence type="ECO:0000313" key="1">
    <source>
        <dbReference type="EMBL" id="CAH1980219.1"/>
    </source>
</evidence>
<sequence>MSRLRSIKEVTWALFYIFDNFRSKSTNKQAQEVGTTLRINLFLLVWGLRRIQKQVSAAQGRRTIRYFIVRIIQCCLLQLPIVQKRYVLERNKQISNHKQEENFCKINQFLKLFGKRGAANFIKGGRSQRFLILHTDPAIAALRVCQCESSEAQGHPKNSKELQDVTRWLGGQHFPPTEELQDNVNAHLSSLAATFYRKACPQTTHHLAIMGLEKVRYFLTSWNTVFFKKLFALRLPRTQRDLENSIKMCVPESVQRRVLSSLSASTSKQKKGIVNVKTSELGSTAARLLFPSPPLIL</sequence>
<accession>A0A9P0KQA8</accession>